<dbReference type="GO" id="GO:0008270">
    <property type="term" value="F:zinc ion binding"/>
    <property type="evidence" value="ECO:0007669"/>
    <property type="project" value="UniProtKB-KW"/>
</dbReference>
<feature type="compositionally biased region" description="Basic and acidic residues" evidence="4">
    <location>
        <begin position="361"/>
        <end position="386"/>
    </location>
</feature>
<dbReference type="PANTHER" id="PTHR15481:SF0">
    <property type="entry name" value="LD23870P-RELATED"/>
    <property type="match status" value="1"/>
</dbReference>
<proteinExistence type="predicted"/>
<dbReference type="PROSITE" id="PS50102">
    <property type="entry name" value="RRM"/>
    <property type="match status" value="1"/>
</dbReference>
<keyword evidence="2" id="KW-0863">Zinc-finger</keyword>
<gene>
    <name evidence="7" type="ORF">Esi_0361_0021</name>
</gene>
<name>D8LLH6_ECTSI</name>
<dbReference type="Proteomes" id="UP000002630">
    <property type="component" value="Unassembled WGS sequence"/>
</dbReference>
<dbReference type="OrthoDB" id="427960at2759"/>
<accession>D8LLH6</accession>
<feature type="compositionally biased region" description="Basic and acidic residues" evidence="4">
    <location>
        <begin position="690"/>
        <end position="703"/>
    </location>
</feature>
<feature type="domain" description="RRM" evidence="5">
    <location>
        <begin position="406"/>
        <end position="484"/>
    </location>
</feature>
<evidence type="ECO:0000259" key="5">
    <source>
        <dbReference type="PROSITE" id="PS50102"/>
    </source>
</evidence>
<evidence type="ECO:0000313" key="7">
    <source>
        <dbReference type="EMBL" id="CBN76156.1"/>
    </source>
</evidence>
<dbReference type="Gene3D" id="4.10.60.10">
    <property type="entry name" value="Zinc finger, CCHC-type"/>
    <property type="match status" value="2"/>
</dbReference>
<feature type="compositionally biased region" description="Basic residues" evidence="4">
    <location>
        <begin position="172"/>
        <end position="185"/>
    </location>
</feature>
<evidence type="ECO:0000259" key="6">
    <source>
        <dbReference type="PROSITE" id="PS50158"/>
    </source>
</evidence>
<feature type="compositionally biased region" description="Low complexity" evidence="4">
    <location>
        <begin position="93"/>
        <end position="115"/>
    </location>
</feature>
<dbReference type="InParanoid" id="D8LLH6"/>
<evidence type="ECO:0000256" key="4">
    <source>
        <dbReference type="SAM" id="MobiDB-lite"/>
    </source>
</evidence>
<dbReference type="AlphaFoldDB" id="D8LLH6"/>
<dbReference type="Gene3D" id="3.30.70.330">
    <property type="match status" value="1"/>
</dbReference>
<evidence type="ECO:0000256" key="3">
    <source>
        <dbReference type="PROSITE-ProRule" id="PRU00176"/>
    </source>
</evidence>
<keyword evidence="2" id="KW-0862">Zinc</keyword>
<dbReference type="SUPFAM" id="SSF54928">
    <property type="entry name" value="RNA-binding domain, RBD"/>
    <property type="match status" value="1"/>
</dbReference>
<dbReference type="CDD" id="cd00590">
    <property type="entry name" value="RRM_SF"/>
    <property type="match status" value="1"/>
</dbReference>
<evidence type="ECO:0000313" key="8">
    <source>
        <dbReference type="Proteomes" id="UP000002630"/>
    </source>
</evidence>
<keyword evidence="2" id="KW-0479">Metal-binding</keyword>
<keyword evidence="8" id="KW-1185">Reference proteome</keyword>
<feature type="compositionally biased region" description="Low complexity" evidence="4">
    <location>
        <begin position="719"/>
        <end position="732"/>
    </location>
</feature>
<dbReference type="InterPro" id="IPR036875">
    <property type="entry name" value="Znf_CCHC_sf"/>
</dbReference>
<evidence type="ECO:0000256" key="1">
    <source>
        <dbReference type="ARBA" id="ARBA00022884"/>
    </source>
</evidence>
<dbReference type="SMART" id="SM00360">
    <property type="entry name" value="RRM"/>
    <property type="match status" value="1"/>
</dbReference>
<dbReference type="GO" id="GO:0005737">
    <property type="term" value="C:cytoplasm"/>
    <property type="evidence" value="ECO:0007669"/>
    <property type="project" value="TreeGrafter"/>
</dbReference>
<dbReference type="PROSITE" id="PS50158">
    <property type="entry name" value="ZF_CCHC"/>
    <property type="match status" value="1"/>
</dbReference>
<feature type="compositionally biased region" description="Gly residues" evidence="4">
    <location>
        <begin position="783"/>
        <end position="792"/>
    </location>
</feature>
<dbReference type="GO" id="GO:0000398">
    <property type="term" value="P:mRNA splicing, via spliceosome"/>
    <property type="evidence" value="ECO:0007669"/>
    <property type="project" value="TreeGrafter"/>
</dbReference>
<dbReference type="InterPro" id="IPR012677">
    <property type="entry name" value="Nucleotide-bd_a/b_plait_sf"/>
</dbReference>
<feature type="compositionally biased region" description="Gly residues" evidence="4">
    <location>
        <begin position="742"/>
        <end position="754"/>
    </location>
</feature>
<feature type="compositionally biased region" description="Acidic residues" evidence="4">
    <location>
        <begin position="233"/>
        <end position="244"/>
    </location>
</feature>
<feature type="compositionally biased region" description="Acidic residues" evidence="4">
    <location>
        <begin position="116"/>
        <end position="125"/>
    </location>
</feature>
<dbReference type="InterPro" id="IPR000504">
    <property type="entry name" value="RRM_dom"/>
</dbReference>
<dbReference type="GO" id="GO:0061574">
    <property type="term" value="C:ASAP complex"/>
    <property type="evidence" value="ECO:0007669"/>
    <property type="project" value="TreeGrafter"/>
</dbReference>
<feature type="region of interest" description="Disordered" evidence="4">
    <location>
        <begin position="660"/>
        <end position="859"/>
    </location>
</feature>
<feature type="compositionally biased region" description="Low complexity" evidence="4">
    <location>
        <begin position="810"/>
        <end position="841"/>
    </location>
</feature>
<dbReference type="GO" id="GO:0005654">
    <property type="term" value="C:nucleoplasm"/>
    <property type="evidence" value="ECO:0007669"/>
    <property type="project" value="TreeGrafter"/>
</dbReference>
<feature type="compositionally biased region" description="Basic and acidic residues" evidence="4">
    <location>
        <begin position="755"/>
        <end position="782"/>
    </location>
</feature>
<feature type="domain" description="CCHC-type" evidence="6">
    <location>
        <begin position="653"/>
        <end position="667"/>
    </location>
</feature>
<feature type="region of interest" description="Disordered" evidence="4">
    <location>
        <begin position="1"/>
        <end position="274"/>
    </location>
</feature>
<dbReference type="InterPro" id="IPR001878">
    <property type="entry name" value="Znf_CCHC"/>
</dbReference>
<keyword evidence="1 3" id="KW-0694">RNA-binding</keyword>
<dbReference type="SUPFAM" id="SSF57756">
    <property type="entry name" value="Retrovirus zinc finger-like domains"/>
    <property type="match status" value="1"/>
</dbReference>
<sequence>MSRLSYSETRDGIVLGVSEEGVETKGPSNSGGKRKRARDDDIDGVAEAEANGGSGGAASPGADSLSSYSLMGVADGNDGKDAAGGVSKVEVEAAAADGAPSSSADGNAGSGADAPAADDDDDEVVEIPPPSAAPAVMELSEEADCDSGGFNSGPPGTAAAPISIESGEAPQKKSKGRISKKKQKAVAKELEAQQEDGDDGSGSVGSGEQRPSKKARKSAGAKAKDSDGGSEGGSDDDTSEGVDADESKGDDGGDSGEGDGLEGPVLFAVGQPMSKKMRKMAKGRLSKWALKFTGTRTYAPPAVPVIEPINDDYLASFGRSYAEAKSLTAQDKKENTATQDDDGDDGDDGDSQAGDENGGGGDKEGPSDDEKNSTAEKDAAGREAAKTEGSGSPTKKNSLRGGRKKHGVFVVNLLYTLCDEEKLESLFSAFGRVTAVVLTRPPEGQKVSGIASVYFDTAEEAQKALAADGMDIRGRCVGIREVRLSVDKRYFVEPEQAAKATNKAKPLEETRCTLCGAIGHDDEEGHLADACPYVDVMEEGPEPYCSVCGKAGHSIDACETACKGKSQLKFSCITCRDDGHTQCGKETILVFGNERGHAMTCCNCGLERHDWRSCPHQTEAEILRECGYRFNSSAGGGNRRKSTGGGGKTYMVCYNCGKQGHGKSECPVPRQTQTPGRFGTHHNGGGYHQHQQERGGTHNRYEHQMASPTDSRSSFPRWGDNGAVSNGGSSSGTLHRAYHPGGNFGSDSSGGGGGRRVEDRHRSSGHRGERYSSSRGGGDRHSGGGSSRGQKGGYHSYSRDQHQPAPTPSPSYSHHSSGSHQCSRYSSGQPYSSGGQSYSAGRRGGGTRDAHASPRSYGY</sequence>
<dbReference type="GO" id="GO:0003723">
    <property type="term" value="F:RNA binding"/>
    <property type="evidence" value="ECO:0007669"/>
    <property type="project" value="UniProtKB-UniRule"/>
</dbReference>
<feature type="compositionally biased region" description="Low complexity" evidence="4">
    <location>
        <begin position="59"/>
        <end position="76"/>
    </location>
</feature>
<dbReference type="SMART" id="SM00343">
    <property type="entry name" value="ZnF_C2HC"/>
    <property type="match status" value="4"/>
</dbReference>
<dbReference type="Pfam" id="PF00076">
    <property type="entry name" value="RRM_1"/>
    <property type="match status" value="1"/>
</dbReference>
<dbReference type="EMBL" id="FN649760">
    <property type="protein sequence ID" value="CBN76156.1"/>
    <property type="molecule type" value="Genomic_DNA"/>
</dbReference>
<protein>
    <submittedName>
        <fullName evidence="7">Uncharacterized protein</fullName>
    </submittedName>
</protein>
<dbReference type="InterPro" id="IPR035979">
    <property type="entry name" value="RBD_domain_sf"/>
</dbReference>
<organism evidence="7 8">
    <name type="scientific">Ectocarpus siliculosus</name>
    <name type="common">Brown alga</name>
    <name type="synonym">Conferva siliculosa</name>
    <dbReference type="NCBI Taxonomy" id="2880"/>
    <lineage>
        <taxon>Eukaryota</taxon>
        <taxon>Sar</taxon>
        <taxon>Stramenopiles</taxon>
        <taxon>Ochrophyta</taxon>
        <taxon>PX clade</taxon>
        <taxon>Phaeophyceae</taxon>
        <taxon>Ectocarpales</taxon>
        <taxon>Ectocarpaceae</taxon>
        <taxon>Ectocarpus</taxon>
    </lineage>
</organism>
<evidence type="ECO:0000256" key="2">
    <source>
        <dbReference type="PROSITE-ProRule" id="PRU00047"/>
    </source>
</evidence>
<dbReference type="PANTHER" id="PTHR15481">
    <property type="entry name" value="RIBONUCLEIC ACID BINDING PROTEIN S1"/>
    <property type="match status" value="1"/>
</dbReference>
<feature type="region of interest" description="Disordered" evidence="4">
    <location>
        <begin position="326"/>
        <end position="401"/>
    </location>
</feature>
<reference evidence="7 8" key="1">
    <citation type="journal article" date="2010" name="Nature">
        <title>The Ectocarpus genome and the independent evolution of multicellularity in brown algae.</title>
        <authorList>
            <person name="Cock J.M."/>
            <person name="Sterck L."/>
            <person name="Rouze P."/>
            <person name="Scornet D."/>
            <person name="Allen A.E."/>
            <person name="Amoutzias G."/>
            <person name="Anthouard V."/>
            <person name="Artiguenave F."/>
            <person name="Aury J.M."/>
            <person name="Badger J.H."/>
            <person name="Beszteri B."/>
            <person name="Billiau K."/>
            <person name="Bonnet E."/>
            <person name="Bothwell J.H."/>
            <person name="Bowler C."/>
            <person name="Boyen C."/>
            <person name="Brownlee C."/>
            <person name="Carrano C.J."/>
            <person name="Charrier B."/>
            <person name="Cho G.Y."/>
            <person name="Coelho S.M."/>
            <person name="Collen J."/>
            <person name="Corre E."/>
            <person name="Da Silva C."/>
            <person name="Delage L."/>
            <person name="Delaroque N."/>
            <person name="Dittami S.M."/>
            <person name="Doulbeau S."/>
            <person name="Elias M."/>
            <person name="Farnham G."/>
            <person name="Gachon C.M."/>
            <person name="Gschloessl B."/>
            <person name="Heesch S."/>
            <person name="Jabbari K."/>
            <person name="Jubin C."/>
            <person name="Kawai H."/>
            <person name="Kimura K."/>
            <person name="Kloareg B."/>
            <person name="Kupper F.C."/>
            <person name="Lang D."/>
            <person name="Le Bail A."/>
            <person name="Leblanc C."/>
            <person name="Lerouge P."/>
            <person name="Lohr M."/>
            <person name="Lopez P.J."/>
            <person name="Martens C."/>
            <person name="Maumus F."/>
            <person name="Michel G."/>
            <person name="Miranda-Saavedra D."/>
            <person name="Morales J."/>
            <person name="Moreau H."/>
            <person name="Motomura T."/>
            <person name="Nagasato C."/>
            <person name="Napoli C.A."/>
            <person name="Nelson D.R."/>
            <person name="Nyvall-Collen P."/>
            <person name="Peters A.F."/>
            <person name="Pommier C."/>
            <person name="Potin P."/>
            <person name="Poulain J."/>
            <person name="Quesneville H."/>
            <person name="Read B."/>
            <person name="Rensing S.A."/>
            <person name="Ritter A."/>
            <person name="Rousvoal S."/>
            <person name="Samanta M."/>
            <person name="Samson G."/>
            <person name="Schroeder D.C."/>
            <person name="Segurens B."/>
            <person name="Strittmatter M."/>
            <person name="Tonon T."/>
            <person name="Tregear J.W."/>
            <person name="Valentin K."/>
            <person name="von Dassow P."/>
            <person name="Yamagishi T."/>
            <person name="Van de Peer Y."/>
            <person name="Wincker P."/>
        </authorList>
    </citation>
    <scope>NUCLEOTIDE SEQUENCE [LARGE SCALE GENOMIC DNA]</scope>
    <source>
        <strain evidence="8">Ec32 / CCAP1310/4</strain>
    </source>
</reference>
<feature type="compositionally biased region" description="Acidic residues" evidence="4">
    <location>
        <begin position="339"/>
        <end position="350"/>
    </location>
</feature>